<comment type="similarity">
    <text evidence="2">Belongs to the ComC family.</text>
</comment>
<dbReference type="RefSeq" id="WP_269562289.1">
    <property type="nucleotide sequence ID" value="NZ_CP114769.1"/>
</dbReference>
<evidence type="ECO:0000313" key="7">
    <source>
        <dbReference type="EMBL" id="WBA44270.1"/>
    </source>
</evidence>
<dbReference type="EMBL" id="CP114769">
    <property type="protein sequence ID" value="WBA44271.1"/>
    <property type="molecule type" value="Genomic_DNA"/>
</dbReference>
<gene>
    <name evidence="6" type="ORF">O3303_21575</name>
    <name evidence="7" type="ORF">O3303_21580</name>
    <name evidence="8" type="ORF">O3303_21585</name>
</gene>
<keyword evidence="3" id="KW-0964">Secreted</keyword>
<dbReference type="Pfam" id="PF03047">
    <property type="entry name" value="ComC"/>
    <property type="match status" value="1"/>
</dbReference>
<evidence type="ECO:0000256" key="1">
    <source>
        <dbReference type="ARBA" id="ARBA00002667"/>
    </source>
</evidence>
<evidence type="ECO:0000256" key="4">
    <source>
        <dbReference type="ARBA" id="ARBA00023044"/>
    </source>
</evidence>
<sequence length="47" mass="5206">MQNSLQTLESFEQINEQELDLIAGGIELALDYDCSKKGDVDSNSNDN</sequence>
<reference evidence="6 9" key="1">
    <citation type="submission" date="2022-12" db="EMBL/GenBank/DDBJ databases">
        <title>Hymenobacter canadensis sp. nov. isolated from lake water of the Cambridge Bay, Canada.</title>
        <authorList>
            <person name="Kim W.H."/>
            <person name="Lee Y.M."/>
        </authorList>
    </citation>
    <scope>NUCLEOTIDE SEQUENCE [LARGE SCALE GENOMIC DNA]</scope>
    <source>
        <strain evidence="6 9">PAMC 29467</strain>
        <plasmid evidence="6 9">unnamed2</plasmid>
    </source>
</reference>
<keyword evidence="6" id="KW-0614">Plasmid</keyword>
<keyword evidence="4" id="KW-0588">Pheromone</keyword>
<dbReference type="EMBL" id="CP114769">
    <property type="protein sequence ID" value="WBA44269.1"/>
    <property type="molecule type" value="Genomic_DNA"/>
</dbReference>
<proteinExistence type="inferred from homology"/>
<evidence type="ECO:0000313" key="8">
    <source>
        <dbReference type="EMBL" id="WBA44271.1"/>
    </source>
</evidence>
<accession>A0ABY7LV55</accession>
<keyword evidence="5" id="KW-0178">Competence</keyword>
<evidence type="ECO:0000256" key="5">
    <source>
        <dbReference type="ARBA" id="ARBA00023287"/>
    </source>
</evidence>
<evidence type="ECO:0000313" key="6">
    <source>
        <dbReference type="EMBL" id="WBA44269.1"/>
    </source>
</evidence>
<evidence type="ECO:0000313" key="9">
    <source>
        <dbReference type="Proteomes" id="UP001211005"/>
    </source>
</evidence>
<comment type="function">
    <text evidence="1">Acts as a pheromone, induces cells to develop competence for genetic transformation.</text>
</comment>
<dbReference type="EMBL" id="CP114769">
    <property type="protein sequence ID" value="WBA44270.1"/>
    <property type="molecule type" value="Genomic_DNA"/>
</dbReference>
<dbReference type="Proteomes" id="UP001211005">
    <property type="component" value="Plasmid unnamed2"/>
</dbReference>
<dbReference type="InterPro" id="IPR004288">
    <property type="entry name" value="Competence_ComC"/>
</dbReference>
<organism evidence="6 9">
    <name type="scientific">Hymenobacter canadensis</name>
    <dbReference type="NCBI Taxonomy" id="2999067"/>
    <lineage>
        <taxon>Bacteria</taxon>
        <taxon>Pseudomonadati</taxon>
        <taxon>Bacteroidota</taxon>
        <taxon>Cytophagia</taxon>
        <taxon>Cytophagales</taxon>
        <taxon>Hymenobacteraceae</taxon>
        <taxon>Hymenobacter</taxon>
    </lineage>
</organism>
<name>A0ABY7LV55_9BACT</name>
<evidence type="ECO:0000256" key="3">
    <source>
        <dbReference type="ARBA" id="ARBA00022525"/>
    </source>
</evidence>
<keyword evidence="9" id="KW-1185">Reference proteome</keyword>
<protein>
    <submittedName>
        <fullName evidence="6">ComC/BlpC family leader-containing pheromone/bacteriocin</fullName>
    </submittedName>
</protein>
<evidence type="ECO:0000256" key="2">
    <source>
        <dbReference type="ARBA" id="ARBA00009039"/>
    </source>
</evidence>
<geneLocation type="plasmid" evidence="6 9">
    <name>unnamed2</name>
</geneLocation>